<dbReference type="GO" id="GO:0046872">
    <property type="term" value="F:metal ion binding"/>
    <property type="evidence" value="ECO:0007669"/>
    <property type="project" value="UniProtKB-KW"/>
</dbReference>
<feature type="binding site" evidence="1">
    <location>
        <position position="396"/>
    </location>
    <ligand>
        <name>Mg(2+)</name>
        <dbReference type="ChEBI" id="CHEBI:18420"/>
        <label>1</label>
    </ligand>
</feature>
<dbReference type="OrthoDB" id="9814159at2"/>
<dbReference type="Proteomes" id="UP000199202">
    <property type="component" value="Unassembled WGS sequence"/>
</dbReference>
<dbReference type="Gene3D" id="1.10.4080.10">
    <property type="entry name" value="ADP-ribosylation/Crystallin J1"/>
    <property type="match status" value="1"/>
</dbReference>
<dbReference type="InterPro" id="IPR050792">
    <property type="entry name" value="ADP-ribosylglycohydrolase"/>
</dbReference>
<dbReference type="Pfam" id="PF03747">
    <property type="entry name" value="ADP_ribosyl_GH"/>
    <property type="match status" value="1"/>
</dbReference>
<keyword evidence="1" id="KW-0460">Magnesium</keyword>
<dbReference type="InterPro" id="IPR036705">
    <property type="entry name" value="Ribosyl_crysJ1_sf"/>
</dbReference>
<dbReference type="PANTHER" id="PTHR16222">
    <property type="entry name" value="ADP-RIBOSYLGLYCOHYDROLASE"/>
    <property type="match status" value="1"/>
</dbReference>
<dbReference type="STRING" id="633440.SAMN05421869_13841"/>
<reference evidence="2 3" key="1">
    <citation type="submission" date="2016-10" db="EMBL/GenBank/DDBJ databases">
        <authorList>
            <person name="de Groot N.N."/>
        </authorList>
    </citation>
    <scope>NUCLEOTIDE SEQUENCE [LARGE SCALE GENOMIC DNA]</scope>
    <source>
        <strain evidence="2 3">CGMCC 4.6533</strain>
    </source>
</reference>
<evidence type="ECO:0000256" key="1">
    <source>
        <dbReference type="PIRSR" id="PIRSR605502-1"/>
    </source>
</evidence>
<accession>A0A1G9RCG9</accession>
<proteinExistence type="predicted"/>
<dbReference type="AlphaFoldDB" id="A0A1G9RCG9"/>
<feature type="binding site" evidence="1">
    <location>
        <position position="398"/>
    </location>
    <ligand>
        <name>Mg(2+)</name>
        <dbReference type="ChEBI" id="CHEBI:18420"/>
        <label>1</label>
    </ligand>
</feature>
<dbReference type="SUPFAM" id="SSF101478">
    <property type="entry name" value="ADP-ribosylglycohydrolase"/>
    <property type="match status" value="1"/>
</dbReference>
<evidence type="ECO:0000313" key="3">
    <source>
        <dbReference type="Proteomes" id="UP000199202"/>
    </source>
</evidence>
<name>A0A1G9RCG9_9ACTN</name>
<dbReference type="GO" id="GO:0016787">
    <property type="term" value="F:hydrolase activity"/>
    <property type="evidence" value="ECO:0007669"/>
    <property type="project" value="UniProtKB-KW"/>
</dbReference>
<keyword evidence="2" id="KW-0378">Hydrolase</keyword>
<comment type="cofactor">
    <cofactor evidence="1">
        <name>Mg(2+)</name>
        <dbReference type="ChEBI" id="CHEBI:18420"/>
    </cofactor>
    <text evidence="1">Binds 2 magnesium ions per subunit.</text>
</comment>
<keyword evidence="1" id="KW-0479">Metal-binding</keyword>
<dbReference type="EMBL" id="FNDJ01000038">
    <property type="protein sequence ID" value="SDM20918.1"/>
    <property type="molecule type" value="Genomic_DNA"/>
</dbReference>
<dbReference type="InterPro" id="IPR005502">
    <property type="entry name" value="Ribosyl_crysJ1"/>
</dbReference>
<evidence type="ECO:0000313" key="2">
    <source>
        <dbReference type="EMBL" id="SDM20918.1"/>
    </source>
</evidence>
<dbReference type="RefSeq" id="WP_090946330.1">
    <property type="nucleotide sequence ID" value="NZ_FNDJ01000038.1"/>
</dbReference>
<feature type="binding site" evidence="1">
    <location>
        <position position="399"/>
    </location>
    <ligand>
        <name>Mg(2+)</name>
        <dbReference type="ChEBI" id="CHEBI:18420"/>
        <label>1</label>
    </ligand>
</feature>
<gene>
    <name evidence="2" type="ORF">SAMN05421869_13841</name>
</gene>
<keyword evidence="3" id="KW-1185">Reference proteome</keyword>
<sequence>MIRLTWVQPEDLVGHELRQAMEDGRGEGEGGARVREIAARWHAAGGHDAPPRAGASAPEAARLRGPAEELLDELAAIPSPWDEPSDLAGIIAACPSWPGSVPAAGQVDPARVLGAWLGRAAGCVLGKPVEKIPRAGIREIAEATGNWPIRGWFTANGLSADVAARWPWNRRSAVNSLAENIDRVPEDDDLNYPLLALSVLERHGRGFTTDDVARLWLDELPAGRTFTAERVAYRNLLDGVEPPATATYRNPFREWIGAMIRTDVYGWVNPGDPATAAEFAWRDARLTHTANGIYGAMFAAAMCAASLVTTSAEEVVRAGLSVVPEGSRLHEAVRLAVADATREHDFERVIDHLHERHGNLHWVHTINNAALVAATLVHGRGDFTATIAGAVAGGWDTDSAGATAGSVAGALNGGVPDRWRMRDSLASSLTGFDGVGLGELAARTQEMMRS</sequence>
<dbReference type="PANTHER" id="PTHR16222:SF12">
    <property type="entry name" value="ADP-RIBOSYLGLYCOHYDROLASE-RELATED"/>
    <property type="match status" value="1"/>
</dbReference>
<protein>
    <submittedName>
        <fullName evidence="2">ADP-ribosylglycohydrolase</fullName>
    </submittedName>
</protein>
<organism evidence="2 3">
    <name type="scientific">Nonomuraea jiangxiensis</name>
    <dbReference type="NCBI Taxonomy" id="633440"/>
    <lineage>
        <taxon>Bacteria</taxon>
        <taxon>Bacillati</taxon>
        <taxon>Actinomycetota</taxon>
        <taxon>Actinomycetes</taxon>
        <taxon>Streptosporangiales</taxon>
        <taxon>Streptosporangiaceae</taxon>
        <taxon>Nonomuraea</taxon>
    </lineage>
</organism>